<feature type="transmembrane region" description="Helical" evidence="1">
    <location>
        <begin position="136"/>
        <end position="154"/>
    </location>
</feature>
<evidence type="ECO:0000313" key="2">
    <source>
        <dbReference type="EMBL" id="OAN38261.1"/>
    </source>
</evidence>
<dbReference type="STRING" id="1707952.A6A03_05065"/>
<feature type="transmembrane region" description="Helical" evidence="1">
    <location>
        <begin position="199"/>
        <end position="226"/>
    </location>
</feature>
<evidence type="ECO:0000256" key="1">
    <source>
        <dbReference type="SAM" id="Phobius"/>
    </source>
</evidence>
<evidence type="ECO:0000313" key="3">
    <source>
        <dbReference type="Proteomes" id="UP000078287"/>
    </source>
</evidence>
<dbReference type="RefSeq" id="WP_066791243.1">
    <property type="nucleotide sequence ID" value="NZ_LWQS01000103.1"/>
</dbReference>
<keyword evidence="1" id="KW-1133">Transmembrane helix</keyword>
<comment type="caution">
    <text evidence="2">The sequence shown here is derived from an EMBL/GenBank/DDBJ whole genome shotgun (WGS) entry which is preliminary data.</text>
</comment>
<gene>
    <name evidence="2" type="ORF">A6A03_05065</name>
</gene>
<dbReference type="EMBL" id="LWQS01000103">
    <property type="protein sequence ID" value="OAN38261.1"/>
    <property type="molecule type" value="Genomic_DNA"/>
</dbReference>
<feature type="transmembrane region" description="Helical" evidence="1">
    <location>
        <begin position="99"/>
        <end position="116"/>
    </location>
</feature>
<protein>
    <recommendedName>
        <fullName evidence="4">DUF2085 domain-containing protein</fullName>
    </recommendedName>
</protein>
<feature type="transmembrane region" description="Helical" evidence="1">
    <location>
        <begin position="17"/>
        <end position="36"/>
    </location>
</feature>
<reference evidence="2 3" key="1">
    <citation type="submission" date="2016-04" db="EMBL/GenBank/DDBJ databases">
        <title>Chloroflexus islandicus sp. nov., a thermophilic filamentous anoxygenic phototrophic bacterium from geyser Strokkur (Iceland).</title>
        <authorList>
            <person name="Gaisin V.A."/>
            <person name="Kalashnikov A.M."/>
            <person name="Sukhacheva M.V."/>
            <person name="Grouzdev D.S."/>
            <person name="Ivanov T.M."/>
            <person name="Kuznetsov B."/>
            <person name="Gorlenko V.M."/>
        </authorList>
    </citation>
    <scope>NUCLEOTIDE SEQUENCE [LARGE SCALE GENOMIC DNA]</scope>
    <source>
        <strain evidence="3">isl-2</strain>
    </source>
</reference>
<evidence type="ECO:0008006" key="4">
    <source>
        <dbReference type="Google" id="ProtNLM"/>
    </source>
</evidence>
<sequence>MAPTTTVQRRLDWRGPVVGLGLIILFALLPAIATALDWERRLFFAVHGICAQSHNLIAGGVQFPLCARDSGIYLGLMVTLGVMAALGRMRAGRLPPLPIGLTLIGLMAVMGIDGLNSTVAELGFPPAYPPRDDLRLVTGLGFGAALAIGLLLVANHTFLSPDLLAAEQAPVGSWRDLGIVIGALGLVVAAIAANQAVLAWPLVLLSVIGVTGVMTFAVALPISAFAGLSGRVRHVRQLALPGIAGFLVALLLLAVLARWKIGLEVSGLLPPPLIPE</sequence>
<dbReference type="OrthoDB" id="9810176at2"/>
<feature type="transmembrane region" description="Helical" evidence="1">
    <location>
        <begin position="238"/>
        <end position="259"/>
    </location>
</feature>
<organism evidence="2 3">
    <name type="scientific">Chloroflexus islandicus</name>
    <dbReference type="NCBI Taxonomy" id="1707952"/>
    <lineage>
        <taxon>Bacteria</taxon>
        <taxon>Bacillati</taxon>
        <taxon>Chloroflexota</taxon>
        <taxon>Chloroflexia</taxon>
        <taxon>Chloroflexales</taxon>
        <taxon>Chloroflexineae</taxon>
        <taxon>Chloroflexaceae</taxon>
        <taxon>Chloroflexus</taxon>
    </lineage>
</organism>
<dbReference type="AlphaFoldDB" id="A0A178LX70"/>
<feature type="transmembrane region" description="Helical" evidence="1">
    <location>
        <begin position="70"/>
        <end position="87"/>
    </location>
</feature>
<accession>A0A178LX70</accession>
<feature type="transmembrane region" description="Helical" evidence="1">
    <location>
        <begin position="174"/>
        <end position="193"/>
    </location>
</feature>
<name>A0A178LX70_9CHLR</name>
<dbReference type="InterPro" id="IPR019206">
    <property type="entry name" value="DUF2085_TM"/>
</dbReference>
<keyword evidence="1" id="KW-0472">Membrane</keyword>
<proteinExistence type="predicted"/>
<keyword evidence="1" id="KW-0812">Transmembrane</keyword>
<dbReference type="Pfam" id="PF09858">
    <property type="entry name" value="DUF2085"/>
    <property type="match status" value="1"/>
</dbReference>
<keyword evidence="3" id="KW-1185">Reference proteome</keyword>
<dbReference type="Proteomes" id="UP000078287">
    <property type="component" value="Unassembled WGS sequence"/>
</dbReference>